<sequence length="255" mass="29343">MTKTTHLPLPNEKTEAKRWLVIGAYQAGANDKKIARLCGLNQSAVRRIILNFKKTGSPSIPRGLSARDKSKPFIEYDEQGHIIDSEEEEEEEVQQSELSKKIRARRPSAKDLIAYVLNKAQQKQTTFVKQEEEEIVVEEHTNKWRPPTPPRDPTHLPQATNLNHHRRSILSPPLSEPSISPKPKYDTMIRGYETWTMEDDKILMAHVLTRLSGGRWQEVSTKLRSKHSPELCEKRWEVLRDLLVRGADKSGTRGW</sequence>
<reference evidence="3 4" key="1">
    <citation type="journal article" date="2018" name="G3 (Bethesda)">
        <title>Phylogenetic and Phylogenomic Definition of Rhizopus Species.</title>
        <authorList>
            <person name="Gryganskyi A.P."/>
            <person name="Golan J."/>
            <person name="Dolatabadi S."/>
            <person name="Mondo S."/>
            <person name="Robb S."/>
            <person name="Idnurm A."/>
            <person name="Muszewska A."/>
            <person name="Steczkiewicz K."/>
            <person name="Masonjones S."/>
            <person name="Liao H.L."/>
            <person name="Gajdeczka M.T."/>
            <person name="Anike F."/>
            <person name="Vuek A."/>
            <person name="Anishchenko I.M."/>
            <person name="Voigt K."/>
            <person name="de Hoog G.S."/>
            <person name="Smith M.E."/>
            <person name="Heitman J."/>
            <person name="Vilgalys R."/>
            <person name="Stajich J.E."/>
        </authorList>
    </citation>
    <scope>NUCLEOTIDE SEQUENCE [LARGE SCALE GENOMIC DNA]</scope>
    <source>
        <strain evidence="3 4">LSU 92-RS-03</strain>
    </source>
</reference>
<dbReference type="Gene3D" id="1.10.10.60">
    <property type="entry name" value="Homeodomain-like"/>
    <property type="match status" value="1"/>
</dbReference>
<dbReference type="EMBL" id="PJQM01002683">
    <property type="protein sequence ID" value="RCH93510.1"/>
    <property type="molecule type" value="Genomic_DNA"/>
</dbReference>
<accession>A0A367JU94</accession>
<dbReference type="Pfam" id="PF13384">
    <property type="entry name" value="HTH_23"/>
    <property type="match status" value="1"/>
</dbReference>
<name>A0A367JU94_RHIST</name>
<dbReference type="InterPro" id="IPR036388">
    <property type="entry name" value="WH-like_DNA-bd_sf"/>
</dbReference>
<gene>
    <name evidence="3" type="ORF">CU098_010103</name>
</gene>
<feature type="compositionally biased region" description="Acidic residues" evidence="1">
    <location>
        <begin position="85"/>
        <end position="94"/>
    </location>
</feature>
<dbReference type="InterPro" id="IPR001005">
    <property type="entry name" value="SANT/Myb"/>
</dbReference>
<proteinExistence type="predicted"/>
<dbReference type="Proteomes" id="UP000253551">
    <property type="component" value="Unassembled WGS sequence"/>
</dbReference>
<evidence type="ECO:0000313" key="4">
    <source>
        <dbReference type="Proteomes" id="UP000253551"/>
    </source>
</evidence>
<feature type="domain" description="Myb-like" evidence="2">
    <location>
        <begin position="195"/>
        <end position="240"/>
    </location>
</feature>
<dbReference type="Gene3D" id="1.10.10.10">
    <property type="entry name" value="Winged helix-like DNA-binding domain superfamily/Winged helix DNA-binding domain"/>
    <property type="match status" value="1"/>
</dbReference>
<comment type="caution">
    <text evidence="3">The sequence shown here is derived from an EMBL/GenBank/DDBJ whole genome shotgun (WGS) entry which is preliminary data.</text>
</comment>
<feature type="region of interest" description="Disordered" evidence="1">
    <location>
        <begin position="138"/>
        <end position="159"/>
    </location>
</feature>
<evidence type="ECO:0000256" key="1">
    <source>
        <dbReference type="SAM" id="MobiDB-lite"/>
    </source>
</evidence>
<evidence type="ECO:0000313" key="3">
    <source>
        <dbReference type="EMBL" id="RCH93510.1"/>
    </source>
</evidence>
<evidence type="ECO:0000259" key="2">
    <source>
        <dbReference type="PROSITE" id="PS50090"/>
    </source>
</evidence>
<dbReference type="OrthoDB" id="2282747at2759"/>
<dbReference type="AlphaFoldDB" id="A0A367JU94"/>
<feature type="region of interest" description="Disordered" evidence="1">
    <location>
        <begin position="82"/>
        <end position="102"/>
    </location>
</feature>
<organism evidence="3 4">
    <name type="scientific">Rhizopus stolonifer</name>
    <name type="common">Rhizopus nigricans</name>
    <dbReference type="NCBI Taxonomy" id="4846"/>
    <lineage>
        <taxon>Eukaryota</taxon>
        <taxon>Fungi</taxon>
        <taxon>Fungi incertae sedis</taxon>
        <taxon>Mucoromycota</taxon>
        <taxon>Mucoromycotina</taxon>
        <taxon>Mucoromycetes</taxon>
        <taxon>Mucorales</taxon>
        <taxon>Mucorineae</taxon>
        <taxon>Rhizopodaceae</taxon>
        <taxon>Rhizopus</taxon>
    </lineage>
</organism>
<protein>
    <recommendedName>
        <fullName evidence="2">Myb-like domain-containing protein</fullName>
    </recommendedName>
</protein>
<keyword evidence="4" id="KW-1185">Reference proteome</keyword>
<dbReference type="PROSITE" id="PS50090">
    <property type="entry name" value="MYB_LIKE"/>
    <property type="match status" value="1"/>
</dbReference>